<dbReference type="Pfam" id="PF00027">
    <property type="entry name" value="cNMP_binding"/>
    <property type="match status" value="1"/>
</dbReference>
<evidence type="ECO:0000313" key="6">
    <source>
        <dbReference type="EMBL" id="MCB6184568.1"/>
    </source>
</evidence>
<dbReference type="SUPFAM" id="SSF51206">
    <property type="entry name" value="cAMP-binding domain-like"/>
    <property type="match status" value="1"/>
</dbReference>
<evidence type="ECO:0000256" key="1">
    <source>
        <dbReference type="ARBA" id="ARBA00023015"/>
    </source>
</evidence>
<dbReference type="Proteomes" id="UP001165395">
    <property type="component" value="Unassembled WGS sequence"/>
</dbReference>
<feature type="domain" description="Cyclic nucleotide-binding" evidence="4">
    <location>
        <begin position="16"/>
        <end position="136"/>
    </location>
</feature>
<organism evidence="6 7">
    <name type="scientific">Leeia speluncae</name>
    <dbReference type="NCBI Taxonomy" id="2884804"/>
    <lineage>
        <taxon>Bacteria</taxon>
        <taxon>Pseudomonadati</taxon>
        <taxon>Pseudomonadota</taxon>
        <taxon>Betaproteobacteria</taxon>
        <taxon>Neisseriales</taxon>
        <taxon>Leeiaceae</taxon>
        <taxon>Leeia</taxon>
    </lineage>
</organism>
<evidence type="ECO:0000259" key="4">
    <source>
        <dbReference type="PROSITE" id="PS50042"/>
    </source>
</evidence>
<dbReference type="SUPFAM" id="SSF46785">
    <property type="entry name" value="Winged helix' DNA-binding domain"/>
    <property type="match status" value="1"/>
</dbReference>
<evidence type="ECO:0000256" key="3">
    <source>
        <dbReference type="ARBA" id="ARBA00023163"/>
    </source>
</evidence>
<dbReference type="InterPro" id="IPR036388">
    <property type="entry name" value="WH-like_DNA-bd_sf"/>
</dbReference>
<dbReference type="Pfam" id="PF13545">
    <property type="entry name" value="HTH_Crp_2"/>
    <property type="match status" value="1"/>
</dbReference>
<keyword evidence="2" id="KW-0238">DNA-binding</keyword>
<dbReference type="PROSITE" id="PS50042">
    <property type="entry name" value="CNMP_BINDING_3"/>
    <property type="match status" value="1"/>
</dbReference>
<feature type="domain" description="HTH crp-type" evidence="5">
    <location>
        <begin position="150"/>
        <end position="221"/>
    </location>
</feature>
<dbReference type="InterPro" id="IPR018490">
    <property type="entry name" value="cNMP-bd_dom_sf"/>
</dbReference>
<dbReference type="SMART" id="SM00419">
    <property type="entry name" value="HTH_CRP"/>
    <property type="match status" value="1"/>
</dbReference>
<dbReference type="PANTHER" id="PTHR24567:SF74">
    <property type="entry name" value="HTH-TYPE TRANSCRIPTIONAL REGULATOR ARCR"/>
    <property type="match status" value="1"/>
</dbReference>
<dbReference type="InterPro" id="IPR000595">
    <property type="entry name" value="cNMP-bd_dom"/>
</dbReference>
<keyword evidence="1" id="KW-0805">Transcription regulation</keyword>
<protein>
    <submittedName>
        <fullName evidence="6">Crp/Fnr family transcriptional regulator</fullName>
    </submittedName>
</protein>
<sequence>MASRLDVKGVLQKAPLFQQLSDIQLDEVFQATTEIRVSKGELLFSKGDMPTGIHLVVIGQIKLGVINPQGQEKVLEMFGPRQTFGEAVVFLDRAYPVFAQALVDSVVLHIEKQAIFNALSRDVSIAKKMLAGLSLRLHELVLDVESYSLSNGLQRVIGFLLNADIRGEDGNTGYIELPASKNVIASRLNLTPESLSRTLNQLSNEGLINVENRIIHLLDIAKLRTHQ</sequence>
<keyword evidence="3" id="KW-0804">Transcription</keyword>
<dbReference type="PROSITE" id="PS51063">
    <property type="entry name" value="HTH_CRP_2"/>
    <property type="match status" value="1"/>
</dbReference>
<dbReference type="Gene3D" id="2.60.120.10">
    <property type="entry name" value="Jelly Rolls"/>
    <property type="match status" value="1"/>
</dbReference>
<dbReference type="Gene3D" id="1.10.10.10">
    <property type="entry name" value="Winged helix-like DNA-binding domain superfamily/Winged helix DNA-binding domain"/>
    <property type="match status" value="1"/>
</dbReference>
<dbReference type="InterPro" id="IPR012318">
    <property type="entry name" value="HTH_CRP"/>
</dbReference>
<dbReference type="PANTHER" id="PTHR24567">
    <property type="entry name" value="CRP FAMILY TRANSCRIPTIONAL REGULATORY PROTEIN"/>
    <property type="match status" value="1"/>
</dbReference>
<evidence type="ECO:0000256" key="2">
    <source>
        <dbReference type="ARBA" id="ARBA00023125"/>
    </source>
</evidence>
<evidence type="ECO:0000259" key="5">
    <source>
        <dbReference type="PROSITE" id="PS51063"/>
    </source>
</evidence>
<evidence type="ECO:0000313" key="7">
    <source>
        <dbReference type="Proteomes" id="UP001165395"/>
    </source>
</evidence>
<dbReference type="InterPro" id="IPR036390">
    <property type="entry name" value="WH_DNA-bd_sf"/>
</dbReference>
<dbReference type="InterPro" id="IPR050397">
    <property type="entry name" value="Env_Response_Regulators"/>
</dbReference>
<keyword evidence="7" id="KW-1185">Reference proteome</keyword>
<dbReference type="CDD" id="cd00038">
    <property type="entry name" value="CAP_ED"/>
    <property type="match status" value="1"/>
</dbReference>
<dbReference type="InterPro" id="IPR014710">
    <property type="entry name" value="RmlC-like_jellyroll"/>
</dbReference>
<name>A0ABS8D8L0_9NEIS</name>
<proteinExistence type="predicted"/>
<comment type="caution">
    <text evidence="6">The sequence shown here is derived from an EMBL/GenBank/DDBJ whole genome shotgun (WGS) entry which is preliminary data.</text>
</comment>
<gene>
    <name evidence="6" type="ORF">LIN78_13550</name>
</gene>
<reference evidence="6" key="1">
    <citation type="submission" date="2021-10" db="EMBL/GenBank/DDBJ databases">
        <title>The complete genome sequence of Leeia sp. TBRC 13508.</title>
        <authorList>
            <person name="Charoenyingcharoen P."/>
            <person name="Yukphan P."/>
        </authorList>
    </citation>
    <scope>NUCLEOTIDE SEQUENCE</scope>
    <source>
        <strain evidence="6">TBRC 13508</strain>
    </source>
</reference>
<accession>A0ABS8D8L0</accession>
<dbReference type="EMBL" id="JAJBZT010000007">
    <property type="protein sequence ID" value="MCB6184568.1"/>
    <property type="molecule type" value="Genomic_DNA"/>
</dbReference>
<dbReference type="SMART" id="SM00100">
    <property type="entry name" value="cNMP"/>
    <property type="match status" value="1"/>
</dbReference>
<dbReference type="RefSeq" id="WP_227181377.1">
    <property type="nucleotide sequence ID" value="NZ_JAJBZT010000007.1"/>
</dbReference>